<dbReference type="NCBIfam" id="TIGR03893">
    <property type="entry name" value="lant_SP_1948"/>
    <property type="match status" value="1"/>
</dbReference>
<dbReference type="RefSeq" id="WP_023016180.1">
    <property type="nucleotide sequence ID" value="NZ_AXDY01000014.1"/>
</dbReference>
<sequence>MFNKELKEVVPSFDSLTTEEMEALIGEGDIQAETTPACAAAAASSGACAAGAGGFIVGATAIFSVKQC</sequence>
<comment type="caution">
    <text evidence="1">The sequence shown here is derived from an EMBL/GenBank/DDBJ whole genome shotgun (WGS) entry which is preliminary data.</text>
</comment>
<organism evidence="1 2">
    <name type="scientific">Staphylococcus simulans UMC-CNS-990</name>
    <dbReference type="NCBI Taxonomy" id="1405498"/>
    <lineage>
        <taxon>Bacteria</taxon>
        <taxon>Bacillati</taxon>
        <taxon>Bacillota</taxon>
        <taxon>Bacilli</taxon>
        <taxon>Bacillales</taxon>
        <taxon>Staphylococcaceae</taxon>
        <taxon>Staphylococcus</taxon>
    </lineage>
</organism>
<name>A0ABN0PAB5_STASI</name>
<evidence type="ECO:0000313" key="2">
    <source>
        <dbReference type="Proteomes" id="UP000017131"/>
    </source>
</evidence>
<gene>
    <name evidence="1" type="ORF">SSIM_12075</name>
</gene>
<accession>A0ABN0PAB5</accession>
<protein>
    <recommendedName>
        <fullName evidence="3">Type 2 lantibiotic</fullName>
    </recommendedName>
</protein>
<reference evidence="1 2" key="1">
    <citation type="journal article" date="2013" name="Genome Announc.">
        <title>Draft Genome Sequence of Staphylococcus simulans UMC-CNS-990, Isolated from a Case of Chronic Bovine Mastitis.</title>
        <authorList>
            <person name="Calcutt M.J."/>
            <person name="Foecking M.F."/>
            <person name="Hsieh H.Y."/>
            <person name="Perry J."/>
            <person name="Stewart G.C."/>
            <person name="Middleton J.R."/>
        </authorList>
    </citation>
    <scope>NUCLEOTIDE SEQUENCE [LARGE SCALE GENOMIC DNA]</scope>
    <source>
        <strain evidence="1 2">UMC-CNS-990</strain>
    </source>
</reference>
<dbReference type="Pfam" id="PF16934">
    <property type="entry name" value="Mersacidin"/>
    <property type="match status" value="1"/>
</dbReference>
<evidence type="ECO:0000313" key="1">
    <source>
        <dbReference type="EMBL" id="ERS92468.1"/>
    </source>
</evidence>
<dbReference type="EMBL" id="AXDY01000014">
    <property type="protein sequence ID" value="ERS92468.1"/>
    <property type="molecule type" value="Genomic_DNA"/>
</dbReference>
<proteinExistence type="predicted"/>
<dbReference type="InterPro" id="IPR027632">
    <property type="entry name" value="Lant_2_A2"/>
</dbReference>
<dbReference type="Proteomes" id="UP000017131">
    <property type="component" value="Unassembled WGS sequence"/>
</dbReference>
<keyword evidence="2" id="KW-1185">Reference proteome</keyword>
<evidence type="ECO:0008006" key="3">
    <source>
        <dbReference type="Google" id="ProtNLM"/>
    </source>
</evidence>